<evidence type="ECO:0000256" key="6">
    <source>
        <dbReference type="ARBA" id="ARBA00023136"/>
    </source>
</evidence>
<dbReference type="Pfam" id="PF00230">
    <property type="entry name" value="MIP"/>
    <property type="match status" value="1"/>
</dbReference>
<gene>
    <name evidence="10" type="ORF">CEPIT_LOCUS11416</name>
</gene>
<keyword evidence="5 9" id="KW-1133">Transmembrane helix</keyword>
<evidence type="ECO:0000256" key="4">
    <source>
        <dbReference type="ARBA" id="ARBA00022737"/>
    </source>
</evidence>
<dbReference type="Gene3D" id="1.20.1080.10">
    <property type="entry name" value="Glycerol uptake facilitator protein"/>
    <property type="match status" value="1"/>
</dbReference>
<dbReference type="PANTHER" id="PTHR45665">
    <property type="entry name" value="AQUAPORIN-8"/>
    <property type="match status" value="1"/>
</dbReference>
<keyword evidence="3 8" id="KW-0812">Transmembrane</keyword>
<feature type="transmembrane region" description="Helical" evidence="9">
    <location>
        <begin position="158"/>
        <end position="179"/>
    </location>
</feature>
<dbReference type="SUPFAM" id="SSF81338">
    <property type="entry name" value="Aquaporin-like"/>
    <property type="match status" value="1"/>
</dbReference>
<dbReference type="FunFam" id="1.20.1080.10:FF:000017">
    <property type="entry name" value="Probable aquaporin TIP5-1"/>
    <property type="match status" value="1"/>
</dbReference>
<dbReference type="PRINTS" id="PR00783">
    <property type="entry name" value="MINTRINSICP"/>
</dbReference>
<protein>
    <submittedName>
        <fullName evidence="10">Uncharacterized protein</fullName>
    </submittedName>
</protein>
<keyword evidence="11" id="KW-1185">Reference proteome</keyword>
<comment type="caution">
    <text evidence="10">The sequence shown here is derived from an EMBL/GenBank/DDBJ whole genome shotgun (WGS) entry which is preliminary data.</text>
</comment>
<dbReference type="PROSITE" id="PS00221">
    <property type="entry name" value="MIP"/>
    <property type="match status" value="1"/>
</dbReference>
<keyword evidence="4" id="KW-0677">Repeat</keyword>
<keyword evidence="2 8" id="KW-0813">Transport</keyword>
<dbReference type="EMBL" id="CAMAPF010000065">
    <property type="protein sequence ID" value="CAH9090748.1"/>
    <property type="molecule type" value="Genomic_DNA"/>
</dbReference>
<reference evidence="10" key="1">
    <citation type="submission" date="2022-07" db="EMBL/GenBank/DDBJ databases">
        <authorList>
            <person name="Macas J."/>
            <person name="Novak P."/>
            <person name="Neumann P."/>
        </authorList>
    </citation>
    <scope>NUCLEOTIDE SEQUENCE</scope>
</reference>
<evidence type="ECO:0000256" key="2">
    <source>
        <dbReference type="ARBA" id="ARBA00022448"/>
    </source>
</evidence>
<evidence type="ECO:0000313" key="11">
    <source>
        <dbReference type="Proteomes" id="UP001152523"/>
    </source>
</evidence>
<comment type="subcellular location">
    <subcellularLocation>
        <location evidence="1">Membrane</location>
        <topology evidence="1">Multi-pass membrane protein</topology>
    </subcellularLocation>
</comment>
<evidence type="ECO:0000256" key="8">
    <source>
        <dbReference type="RuleBase" id="RU000477"/>
    </source>
</evidence>
<dbReference type="AlphaFoldDB" id="A0AAV0D1X9"/>
<dbReference type="GO" id="GO:0015250">
    <property type="term" value="F:water channel activity"/>
    <property type="evidence" value="ECO:0007669"/>
    <property type="project" value="TreeGrafter"/>
</dbReference>
<comment type="similarity">
    <text evidence="7">Belongs to the MIP/aquaporin (TC 1.A.8) family. TIP (TC 1.A.8.10) subfamily.</text>
</comment>
<feature type="transmembrane region" description="Helical" evidence="9">
    <location>
        <begin position="113"/>
        <end position="137"/>
    </location>
</feature>
<accession>A0AAV0D1X9</accession>
<dbReference type="Proteomes" id="UP001152523">
    <property type="component" value="Unassembled WGS sequence"/>
</dbReference>
<dbReference type="InterPro" id="IPR022357">
    <property type="entry name" value="MIP_CS"/>
</dbReference>
<dbReference type="PANTHER" id="PTHR45665:SF27">
    <property type="entry name" value="AQUAPORIN TIP5-1-RELATED"/>
    <property type="match status" value="1"/>
</dbReference>
<feature type="transmembrane region" description="Helical" evidence="9">
    <location>
        <begin position="185"/>
        <end position="204"/>
    </location>
</feature>
<dbReference type="InterPro" id="IPR023271">
    <property type="entry name" value="Aquaporin-like"/>
</dbReference>
<feature type="transmembrane region" description="Helical" evidence="9">
    <location>
        <begin position="38"/>
        <end position="60"/>
    </location>
</feature>
<dbReference type="InterPro" id="IPR034294">
    <property type="entry name" value="Aquaporin_transptr"/>
</dbReference>
<sequence>MNRVFSNHFKWTSHYTSLSMASIRSSLQECVTANTLRAYLAEFISTFFFVFAATGSTMASRKMWPEAASDPASLVGTAVANAFALTVAVYISVGVSGGHANPAVTLARTVCRQINVSTAIFYWISQLLASVMACLLLKVTTVQQHVPILGIPQEMTGFGASILEGVMTFVLVYTVYAAGDNRKGHIGAIGPLTIGLIAGANVLASGPFTGGAMNPAYAFGTALVGGNFQNQAVYWIGPLIGGTIGGVLYDKVVFPSSESSESMGGLSEVGGV</sequence>
<evidence type="ECO:0000256" key="3">
    <source>
        <dbReference type="ARBA" id="ARBA00022692"/>
    </source>
</evidence>
<dbReference type="InterPro" id="IPR000425">
    <property type="entry name" value="MIP"/>
</dbReference>
<dbReference type="GO" id="GO:0016020">
    <property type="term" value="C:membrane"/>
    <property type="evidence" value="ECO:0007669"/>
    <property type="project" value="UniProtKB-SubCell"/>
</dbReference>
<evidence type="ECO:0000313" key="10">
    <source>
        <dbReference type="EMBL" id="CAH9090748.1"/>
    </source>
</evidence>
<organism evidence="10 11">
    <name type="scientific">Cuscuta epithymum</name>
    <dbReference type="NCBI Taxonomy" id="186058"/>
    <lineage>
        <taxon>Eukaryota</taxon>
        <taxon>Viridiplantae</taxon>
        <taxon>Streptophyta</taxon>
        <taxon>Embryophyta</taxon>
        <taxon>Tracheophyta</taxon>
        <taxon>Spermatophyta</taxon>
        <taxon>Magnoliopsida</taxon>
        <taxon>eudicotyledons</taxon>
        <taxon>Gunneridae</taxon>
        <taxon>Pentapetalae</taxon>
        <taxon>asterids</taxon>
        <taxon>lamiids</taxon>
        <taxon>Solanales</taxon>
        <taxon>Convolvulaceae</taxon>
        <taxon>Cuscuteae</taxon>
        <taxon>Cuscuta</taxon>
        <taxon>Cuscuta subgen. Cuscuta</taxon>
    </lineage>
</organism>
<proteinExistence type="inferred from homology"/>
<evidence type="ECO:0000256" key="1">
    <source>
        <dbReference type="ARBA" id="ARBA00004141"/>
    </source>
</evidence>
<name>A0AAV0D1X9_9ASTE</name>
<evidence type="ECO:0000256" key="7">
    <source>
        <dbReference type="ARBA" id="ARBA00038477"/>
    </source>
</evidence>
<evidence type="ECO:0000256" key="9">
    <source>
        <dbReference type="SAM" id="Phobius"/>
    </source>
</evidence>
<feature type="transmembrane region" description="Helical" evidence="9">
    <location>
        <begin position="72"/>
        <end position="93"/>
    </location>
</feature>
<evidence type="ECO:0000256" key="5">
    <source>
        <dbReference type="ARBA" id="ARBA00022989"/>
    </source>
</evidence>
<keyword evidence="6 9" id="KW-0472">Membrane</keyword>